<keyword evidence="2" id="KW-1185">Reference proteome</keyword>
<protein>
    <submittedName>
        <fullName evidence="1">Uncharacterized protein</fullName>
    </submittedName>
</protein>
<gene>
    <name evidence="1" type="ORF">QNI22_22240</name>
</gene>
<proteinExistence type="predicted"/>
<evidence type="ECO:0000313" key="1">
    <source>
        <dbReference type="EMBL" id="MDJ1503406.1"/>
    </source>
</evidence>
<dbReference type="EMBL" id="JASJOU010000008">
    <property type="protein sequence ID" value="MDJ1503406.1"/>
    <property type="molecule type" value="Genomic_DNA"/>
</dbReference>
<accession>A0AAE3R4D2</accession>
<evidence type="ECO:0000313" key="2">
    <source>
        <dbReference type="Proteomes" id="UP001232063"/>
    </source>
</evidence>
<organism evidence="1 2">
    <name type="scientific">Xanthocytophaga agilis</name>
    <dbReference type="NCBI Taxonomy" id="3048010"/>
    <lineage>
        <taxon>Bacteria</taxon>
        <taxon>Pseudomonadati</taxon>
        <taxon>Bacteroidota</taxon>
        <taxon>Cytophagia</taxon>
        <taxon>Cytophagales</taxon>
        <taxon>Rhodocytophagaceae</taxon>
        <taxon>Xanthocytophaga</taxon>
    </lineage>
</organism>
<dbReference type="Proteomes" id="UP001232063">
    <property type="component" value="Unassembled WGS sequence"/>
</dbReference>
<name>A0AAE3R4D2_9BACT</name>
<reference evidence="1" key="1">
    <citation type="submission" date="2023-05" db="EMBL/GenBank/DDBJ databases">
        <authorList>
            <person name="Zhang X."/>
        </authorList>
    </citation>
    <scope>NUCLEOTIDE SEQUENCE</scope>
    <source>
        <strain evidence="1">BD1B2-1</strain>
    </source>
</reference>
<comment type="caution">
    <text evidence="1">The sequence shown here is derived from an EMBL/GenBank/DDBJ whole genome shotgun (WGS) entry which is preliminary data.</text>
</comment>
<sequence>MQPIKIIIRGNYFDCQIYRGRLYLWTFNGDLKVYDWEQLIYSFIEKGIDSTILKYGFLFGSRLYHSLVRDLLKDQDLTTVLYNKFNNVVGLLLELSEDEIEAFLIGEQDVPNKTLPSDTEIYNNKLYYITQKGFFANEVHNSKTKNPVSTKQNKLWDASLFSIRANKYPQIALSGGSEGLFEYNMLNGALPAYESKKIEKIPIFQVSKNHSSFANYSYLSIYNTSLVESSYMSTFGWVNLQNKEGDIIQDERGKPIYKREFIQNISELEIFNSKGRDFNKKYISWGIGDKIYKATEDGFKVVKFNNYANIEKGESEFKTLKSVKLAPWKGDVVYGGTTYFGNIIECENALVVIQSDNESFTIPNEITRWRTYPRSINYGNHLHVILDDRLEIYSFNHDYFVSQNTKNIGIEFEPKDSQIENITTD</sequence>
<dbReference type="RefSeq" id="WP_314514028.1">
    <property type="nucleotide sequence ID" value="NZ_JASJOU010000008.1"/>
</dbReference>
<dbReference type="AlphaFoldDB" id="A0AAE3R4D2"/>